<feature type="compositionally biased region" description="Acidic residues" evidence="1">
    <location>
        <begin position="116"/>
        <end position="125"/>
    </location>
</feature>
<dbReference type="OMA" id="EPRCMFV"/>
<name>G9MDI7_HYPVG</name>
<sequence length="535" mass="60548">MAPLEAEPRCMFVDDCQTGSQLRKAISHLFGRNKACTLRIPKQVWVYYCRKHYQRIRYRNAKTYPLNQMYLVKMQINRLQRWSDENQRQGAGPYIKLWTLALRKREQSRLDKEADAAEEGDDESQETPNSSAAPDWIIQRLGTGYTTEQMLEVADRLYLEIENGTLGQVPEVEFLPDITEPEAGNISKLVRNRKQSRTAAVAAEPKVSKRRISEDAGSIGQKDSSPPIQPDVVGFENLSRKRIRLSPPGADYHQHPLQMPLPSITMTPYANNRVLAPSSGIQSAVPRTLPAVPKMQIPSPDHSQRPIAHMYGLSSSEFRRPSGLGDFYSHNHQQNAAHYRVSAESLVQRNRDYHNQQRLPSIAHLAGVSDIQDSKMAIPPYRGSWASIYDDPNMPRAPRLRSYSDNIPTSQPVLEYPRPSSSGTSQFGLTYFDSRVSTSSSHEPNTRSYSREQWPESSQGYAPGWPQRSGIQQQHNYYDQVTRPQLDSLRAPAYLGTNKQRVTAERVEQEAHHYGDSWVHADPAVAKAAGGTRED</sequence>
<dbReference type="STRING" id="413071.G9MDI7"/>
<feature type="region of interest" description="Disordered" evidence="1">
    <location>
        <begin position="109"/>
        <end position="135"/>
    </location>
</feature>
<proteinExistence type="predicted"/>
<dbReference type="EMBL" id="ABDF02000001">
    <property type="protein sequence ID" value="EHK27149.1"/>
    <property type="molecule type" value="Genomic_DNA"/>
</dbReference>
<evidence type="ECO:0008006" key="4">
    <source>
        <dbReference type="Google" id="ProtNLM"/>
    </source>
</evidence>
<feature type="compositionally biased region" description="Polar residues" evidence="1">
    <location>
        <begin position="419"/>
        <end position="428"/>
    </location>
</feature>
<feature type="compositionally biased region" description="Polar residues" evidence="1">
    <location>
        <begin position="403"/>
        <end position="412"/>
    </location>
</feature>
<accession>G9MDI7</accession>
<dbReference type="AlphaFoldDB" id="G9MDI7"/>
<dbReference type="eggNOG" id="ENOG502SMWI">
    <property type="taxonomic scope" value="Eukaryota"/>
</dbReference>
<dbReference type="OrthoDB" id="4161595at2759"/>
<comment type="caution">
    <text evidence="2">The sequence shown here is derived from an EMBL/GenBank/DDBJ whole genome shotgun (WGS) entry which is preliminary data.</text>
</comment>
<dbReference type="VEuPathDB" id="FungiDB:TRIVIDRAFT_55271"/>
<dbReference type="Proteomes" id="UP000007115">
    <property type="component" value="Unassembled WGS sequence"/>
</dbReference>
<evidence type="ECO:0000313" key="3">
    <source>
        <dbReference type="Proteomes" id="UP000007115"/>
    </source>
</evidence>
<organism evidence="2 3">
    <name type="scientific">Hypocrea virens (strain Gv29-8 / FGSC 10586)</name>
    <name type="common">Gliocladium virens</name>
    <name type="synonym">Trichoderma virens</name>
    <dbReference type="NCBI Taxonomy" id="413071"/>
    <lineage>
        <taxon>Eukaryota</taxon>
        <taxon>Fungi</taxon>
        <taxon>Dikarya</taxon>
        <taxon>Ascomycota</taxon>
        <taxon>Pezizomycotina</taxon>
        <taxon>Sordariomycetes</taxon>
        <taxon>Hypocreomycetidae</taxon>
        <taxon>Hypocreales</taxon>
        <taxon>Hypocreaceae</taxon>
        <taxon>Trichoderma</taxon>
    </lineage>
</organism>
<reference evidence="2 3" key="1">
    <citation type="journal article" date="2011" name="Genome Biol.">
        <title>Comparative genome sequence analysis underscores mycoparasitism as the ancestral life style of Trichoderma.</title>
        <authorList>
            <person name="Kubicek C.P."/>
            <person name="Herrera-Estrella A."/>
            <person name="Seidl-Seiboth V."/>
            <person name="Martinez D.A."/>
            <person name="Druzhinina I.S."/>
            <person name="Thon M."/>
            <person name="Zeilinger S."/>
            <person name="Casas-Flores S."/>
            <person name="Horwitz B.A."/>
            <person name="Mukherjee P.K."/>
            <person name="Mukherjee M."/>
            <person name="Kredics L."/>
            <person name="Alcaraz L.D."/>
            <person name="Aerts A."/>
            <person name="Antal Z."/>
            <person name="Atanasova L."/>
            <person name="Cervantes-Badillo M.G."/>
            <person name="Challacombe J."/>
            <person name="Chertkov O."/>
            <person name="McCluskey K."/>
            <person name="Coulpier F."/>
            <person name="Deshpande N."/>
            <person name="von Doehren H."/>
            <person name="Ebbole D.J."/>
            <person name="Esquivel-Naranjo E.U."/>
            <person name="Fekete E."/>
            <person name="Flipphi M."/>
            <person name="Glaser F."/>
            <person name="Gomez-Rodriguez E.Y."/>
            <person name="Gruber S."/>
            <person name="Han C."/>
            <person name="Henrissat B."/>
            <person name="Hermosa R."/>
            <person name="Hernandez-Onate M."/>
            <person name="Karaffa L."/>
            <person name="Kosti I."/>
            <person name="Le Crom S."/>
            <person name="Lindquist E."/>
            <person name="Lucas S."/>
            <person name="Luebeck M."/>
            <person name="Luebeck P.S."/>
            <person name="Margeot A."/>
            <person name="Metz B."/>
            <person name="Misra M."/>
            <person name="Nevalainen H."/>
            <person name="Omann M."/>
            <person name="Packer N."/>
            <person name="Perrone G."/>
            <person name="Uresti-Rivera E.E."/>
            <person name="Salamov A."/>
            <person name="Schmoll M."/>
            <person name="Seiboth B."/>
            <person name="Shapiro H."/>
            <person name="Sukno S."/>
            <person name="Tamayo-Ramos J.A."/>
            <person name="Tisch D."/>
            <person name="Wiest A."/>
            <person name="Wilkinson H.H."/>
            <person name="Zhang M."/>
            <person name="Coutinho P.M."/>
            <person name="Kenerley C.M."/>
            <person name="Monte E."/>
            <person name="Baker S.E."/>
            <person name="Grigoriev I.V."/>
        </authorList>
    </citation>
    <scope>NUCLEOTIDE SEQUENCE [LARGE SCALE GENOMIC DNA]</scope>
    <source>
        <strain evidence="3">Gv29-8 / FGSC 10586</strain>
    </source>
</reference>
<dbReference type="HOGENOM" id="CLU_505326_0_0_1"/>
<dbReference type="RefSeq" id="XP_013961361.1">
    <property type="nucleotide sequence ID" value="XM_014105886.1"/>
</dbReference>
<evidence type="ECO:0000256" key="1">
    <source>
        <dbReference type="SAM" id="MobiDB-lite"/>
    </source>
</evidence>
<evidence type="ECO:0000313" key="2">
    <source>
        <dbReference type="EMBL" id="EHK27149.1"/>
    </source>
</evidence>
<protein>
    <recommendedName>
        <fullName evidence="4">ORP1 like protein</fullName>
    </recommendedName>
</protein>
<gene>
    <name evidence="2" type="ORF">TRIVIDRAFT_55271</name>
</gene>
<dbReference type="GeneID" id="25795517"/>
<feature type="compositionally biased region" description="Polar residues" evidence="1">
    <location>
        <begin position="435"/>
        <end position="448"/>
    </location>
</feature>
<feature type="region of interest" description="Disordered" evidence="1">
    <location>
        <begin position="191"/>
        <end position="230"/>
    </location>
</feature>
<dbReference type="InParanoid" id="G9MDI7"/>
<feature type="region of interest" description="Disordered" evidence="1">
    <location>
        <begin position="396"/>
        <end position="469"/>
    </location>
</feature>
<keyword evidence="3" id="KW-1185">Reference proteome</keyword>